<comment type="catalytic activity">
    <reaction evidence="5">
        <text>a quinone + NADH + 5 H(+)(in) = a quinol + NAD(+) + 4 H(+)(out)</text>
        <dbReference type="Rhea" id="RHEA:57888"/>
        <dbReference type="ChEBI" id="CHEBI:15378"/>
        <dbReference type="ChEBI" id="CHEBI:24646"/>
        <dbReference type="ChEBI" id="CHEBI:57540"/>
        <dbReference type="ChEBI" id="CHEBI:57945"/>
        <dbReference type="ChEBI" id="CHEBI:132124"/>
    </reaction>
</comment>
<evidence type="ECO:0000256" key="5">
    <source>
        <dbReference type="HAMAP-Rule" id="MF_00445"/>
    </source>
</evidence>
<comment type="function">
    <text evidence="5">NDH-1 shuttles electrons from NADH, via FMN and iron-sulfur (Fe-S) centers, to quinones in the respiratory chain. The immediate electron acceptor for the enzyme in this species is believed to be ubiquinone. Couples the redox reaction to proton translocation (for every two electrons transferred, four hydrogen ions are translocated across the cytoplasmic membrane), and thus conserves the redox energy in a proton gradient.</text>
</comment>
<dbReference type="STRING" id="1070319.CAGGBEG34_200128"/>
<feature type="transmembrane region" description="Helical" evidence="5">
    <location>
        <begin position="386"/>
        <end position="409"/>
    </location>
</feature>
<comment type="similarity">
    <text evidence="5">Belongs to the complex I subunit 2 family.</text>
</comment>
<evidence type="ECO:0000313" key="9">
    <source>
        <dbReference type="Proteomes" id="UP000054051"/>
    </source>
</evidence>
<dbReference type="HAMAP" id="MF_00445">
    <property type="entry name" value="NDH1_NuoN_1"/>
    <property type="match status" value="1"/>
</dbReference>
<accession>G2J8M7</accession>
<dbReference type="GO" id="GO:0050136">
    <property type="term" value="F:NADH dehydrogenase (quinone) (non-electrogenic) activity"/>
    <property type="evidence" value="ECO:0007669"/>
    <property type="project" value="UniProtKB-UniRule"/>
</dbReference>
<dbReference type="GO" id="GO:0012505">
    <property type="term" value="C:endomembrane system"/>
    <property type="evidence" value="ECO:0007669"/>
    <property type="project" value="UniProtKB-SubCell"/>
</dbReference>
<feature type="transmembrane region" description="Helical" evidence="5">
    <location>
        <begin position="86"/>
        <end position="104"/>
    </location>
</feature>
<keyword evidence="5" id="KW-0813">Transport</keyword>
<dbReference type="InterPro" id="IPR001750">
    <property type="entry name" value="ND/Mrp_TM"/>
</dbReference>
<dbReference type="EMBL" id="CAFB01000037">
    <property type="protein sequence ID" value="CCD29124.1"/>
    <property type="molecule type" value="Genomic_DNA"/>
</dbReference>
<feature type="transmembrane region" description="Helical" evidence="5">
    <location>
        <begin position="168"/>
        <end position="189"/>
    </location>
</feature>
<feature type="transmembrane region" description="Helical" evidence="5">
    <location>
        <begin position="139"/>
        <end position="156"/>
    </location>
</feature>
<feature type="transmembrane region" description="Helical" evidence="5">
    <location>
        <begin position="45"/>
        <end position="66"/>
    </location>
</feature>
<feature type="transmembrane region" description="Helical" evidence="5">
    <location>
        <begin position="421"/>
        <end position="441"/>
    </location>
</feature>
<feature type="domain" description="NADH:quinone oxidoreductase/Mrp antiporter transmembrane" evidence="7">
    <location>
        <begin position="135"/>
        <end position="435"/>
    </location>
</feature>
<comment type="caution">
    <text evidence="8">The sequence shown here is derived from an EMBL/GenBank/DDBJ whole genome shotgun (WGS) entry which is preliminary data.</text>
</comment>
<feature type="transmembrane region" description="Helical" evidence="5">
    <location>
        <begin position="116"/>
        <end position="133"/>
    </location>
</feature>
<feature type="transmembrane region" description="Helical" evidence="5">
    <location>
        <begin position="12"/>
        <end position="33"/>
    </location>
</feature>
<feature type="transmembrane region" description="Helical" evidence="5">
    <location>
        <begin position="282"/>
        <end position="301"/>
    </location>
</feature>
<keyword evidence="5" id="KW-0520">NAD</keyword>
<gene>
    <name evidence="5 8" type="primary">nuoN</name>
    <name evidence="8" type="ORF">CAGGBEG34_200128</name>
</gene>
<reference evidence="8 9" key="1">
    <citation type="submission" date="2011-08" db="EMBL/GenBank/DDBJ databases">
        <title>The genome of the obligate endobacterium of an arbuscular mycorrhizal fungus reveals an interphylum network of nutritional interactions.</title>
        <authorList>
            <person name="Ghignone S."/>
            <person name="Salvioli A."/>
            <person name="Anca I."/>
            <person name="Lumini E."/>
            <person name="Ortu G."/>
            <person name="Petiti L."/>
            <person name="Cruveiller S."/>
            <person name="Bianciotto V."/>
            <person name="Piffanelli P."/>
            <person name="Lanfranco L."/>
            <person name="Bonfante P."/>
        </authorList>
    </citation>
    <scope>NUCLEOTIDE SEQUENCE [LARGE SCALE GENOMIC DNA]</scope>
    <source>
        <strain evidence="8 9">BEG34</strain>
    </source>
</reference>
<dbReference type="GO" id="GO:0005886">
    <property type="term" value="C:plasma membrane"/>
    <property type="evidence" value="ECO:0007669"/>
    <property type="project" value="UniProtKB-SubCell"/>
</dbReference>
<evidence type="ECO:0000256" key="6">
    <source>
        <dbReference type="RuleBase" id="RU000320"/>
    </source>
</evidence>
<dbReference type="EC" id="7.1.1.-" evidence="5"/>
<proteinExistence type="inferred from homology"/>
<feature type="transmembrane region" description="Helical" evidence="5">
    <location>
        <begin position="468"/>
        <end position="493"/>
    </location>
</feature>
<evidence type="ECO:0000256" key="3">
    <source>
        <dbReference type="ARBA" id="ARBA00022989"/>
    </source>
</evidence>
<evidence type="ECO:0000313" key="8">
    <source>
        <dbReference type="EMBL" id="CCD29124.1"/>
    </source>
</evidence>
<keyword evidence="8" id="KW-0560">Oxidoreductase</keyword>
<feature type="transmembrane region" description="Helical" evidence="5">
    <location>
        <begin position="341"/>
        <end position="365"/>
    </location>
</feature>
<dbReference type="RefSeq" id="WP_006682361.1">
    <property type="nucleotide sequence ID" value="NZ_CAFB01000037.1"/>
</dbReference>
<keyword evidence="2 5" id="KW-0812">Transmembrane</keyword>
<dbReference type="GO" id="GO:0042773">
    <property type="term" value="P:ATP synthesis coupled electron transport"/>
    <property type="evidence" value="ECO:0007669"/>
    <property type="project" value="InterPro"/>
</dbReference>
<feature type="transmembrane region" description="Helical" evidence="5">
    <location>
        <begin position="209"/>
        <end position="227"/>
    </location>
</feature>
<evidence type="ECO:0000256" key="4">
    <source>
        <dbReference type="ARBA" id="ARBA00023136"/>
    </source>
</evidence>
<keyword evidence="9" id="KW-1185">Reference proteome</keyword>
<feature type="transmembrane region" description="Helical" evidence="5">
    <location>
        <begin position="248"/>
        <end position="270"/>
    </location>
</feature>
<dbReference type="Proteomes" id="UP000054051">
    <property type="component" value="Unassembled WGS sequence"/>
</dbReference>
<evidence type="ECO:0000256" key="2">
    <source>
        <dbReference type="ARBA" id="ARBA00022692"/>
    </source>
</evidence>
<protein>
    <recommendedName>
        <fullName evidence="5">NADH-quinone oxidoreductase subunit N</fullName>
        <ecNumber evidence="5">7.1.1.-</ecNumber>
    </recommendedName>
    <alternativeName>
        <fullName evidence="5">NADH dehydrogenase I subunit N</fullName>
    </alternativeName>
    <alternativeName>
        <fullName evidence="5">NDH-1 subunit N</fullName>
    </alternativeName>
</protein>
<dbReference type="NCBIfam" id="TIGR01770">
    <property type="entry name" value="NDH_I_N"/>
    <property type="match status" value="1"/>
</dbReference>
<comment type="subcellular location">
    <subcellularLocation>
        <location evidence="5">Cell membrane</location>
        <topology evidence="5">Multi-pass membrane protein</topology>
    </subcellularLocation>
    <subcellularLocation>
        <location evidence="1">Endomembrane system</location>
        <topology evidence="1">Multi-pass membrane protein</topology>
    </subcellularLocation>
    <subcellularLocation>
        <location evidence="6">Membrane</location>
        <topology evidence="6">Multi-pass membrane protein</topology>
    </subcellularLocation>
</comment>
<keyword evidence="5" id="KW-1278">Translocase</keyword>
<dbReference type="eggNOG" id="COG1007">
    <property type="taxonomic scope" value="Bacteria"/>
</dbReference>
<dbReference type="NCBIfam" id="NF004442">
    <property type="entry name" value="PRK05777.1-5"/>
    <property type="match status" value="1"/>
</dbReference>
<keyword evidence="4 5" id="KW-0472">Membrane</keyword>
<dbReference type="InterPro" id="IPR010096">
    <property type="entry name" value="NADH-Q_OxRdtase_suN/2"/>
</dbReference>
<dbReference type="AlphaFoldDB" id="G2J8M7"/>
<name>G2J8M7_9BURK</name>
<keyword evidence="5" id="KW-1003">Cell membrane</keyword>
<dbReference type="PRINTS" id="PR01434">
    <property type="entry name" value="NADHDHGNASE5"/>
</dbReference>
<dbReference type="GO" id="GO:0008137">
    <property type="term" value="F:NADH dehydrogenase (ubiquinone) activity"/>
    <property type="evidence" value="ECO:0007669"/>
    <property type="project" value="InterPro"/>
</dbReference>
<evidence type="ECO:0000256" key="1">
    <source>
        <dbReference type="ARBA" id="ARBA00004127"/>
    </source>
</evidence>
<feature type="transmembrane region" description="Helical" evidence="5">
    <location>
        <begin position="308"/>
        <end position="329"/>
    </location>
</feature>
<dbReference type="GO" id="GO:0048038">
    <property type="term" value="F:quinone binding"/>
    <property type="evidence" value="ECO:0007669"/>
    <property type="project" value="UniProtKB-KW"/>
</dbReference>
<keyword evidence="5 8" id="KW-0830">Ubiquinone</keyword>
<dbReference type="Pfam" id="PF00361">
    <property type="entry name" value="Proton_antipo_M"/>
    <property type="match status" value="1"/>
</dbReference>
<evidence type="ECO:0000259" key="7">
    <source>
        <dbReference type="Pfam" id="PF00361"/>
    </source>
</evidence>
<keyword evidence="3 5" id="KW-1133">Transmembrane helix</keyword>
<organism evidence="8 9">
    <name type="scientific">Candidatus Glomeribacter gigasporarum BEG34</name>
    <dbReference type="NCBI Taxonomy" id="1070319"/>
    <lineage>
        <taxon>Bacteria</taxon>
        <taxon>Pseudomonadati</taxon>
        <taxon>Pseudomonadota</taxon>
        <taxon>Betaproteobacteria</taxon>
        <taxon>Burkholderiales</taxon>
        <taxon>Burkholderiaceae</taxon>
        <taxon>Candidatus Glomeribacter</taxon>
    </lineage>
</organism>
<sequence length="499" mass="52866">MITALLPLLPDAVLLLCVLFALVNETVAVHLTDGEAAPSRASRRTYAIALGASILAASGYALLAALDTQHYVFFSKMVVIDPFANVMKAAVAAGFAVTLVYSRAYLEARNLLRGDLLMLAMCSLIGQCVMISGAHFLTLYLGLELMSLPLIAMIALRQDSTHSLEAAIKYYVLSALASGVLLYGTSMIYGATGALGLGEVSHALMRGHINTTILLFGVVFVIAGVAFKLGVAPFHMWIPDIYQGAPTALTLLIGGAPKAAAFAWSLRILASGLLPLAEDWQRMLLIFAALSFVIGNLAGLMQSNIKRMLAYSAIAQMGFVLIGVLSGVVDGQTNGATNAYGAAMFYSLIYALTALGSFGVILALSRRGSEADQLNDLKGLSQRHPMLAVVMLLMMFSLAGIPPTAGFYAKFAVLQALMNTGSVWLAALAVLTSLIGAFYYLRVVKFMYFDAPQEHAPVMPSSSANALLMMNGVAALALGLLPGPLMSACMYAIHHTLYS</sequence>
<dbReference type="PANTHER" id="PTHR22773">
    <property type="entry name" value="NADH DEHYDROGENASE"/>
    <property type="match status" value="1"/>
</dbReference>
<keyword evidence="5" id="KW-0874">Quinone</keyword>
<comment type="subunit">
    <text evidence="5">NDH-1 is composed of 14 different subunits. Subunits NuoA, H, J, K, L, M, N constitute the membrane sector of the complex.</text>
</comment>